<keyword evidence="5" id="KW-0456">Lyase</keyword>
<keyword evidence="10" id="KW-1185">Reference proteome</keyword>
<dbReference type="InterPro" id="IPR001765">
    <property type="entry name" value="Carbonic_anhydrase"/>
</dbReference>
<name>A0A3N1Y0Y6_9GAMM</name>
<proteinExistence type="inferred from homology"/>
<keyword evidence="3 7" id="KW-0479">Metal-binding</keyword>
<dbReference type="AlphaFoldDB" id="A0A3N1Y0Y6"/>
<dbReference type="Pfam" id="PF00484">
    <property type="entry name" value="Pro_CA"/>
    <property type="match status" value="1"/>
</dbReference>
<dbReference type="PANTHER" id="PTHR11002">
    <property type="entry name" value="CARBONIC ANHYDRASE"/>
    <property type="match status" value="1"/>
</dbReference>
<organism evidence="9 10">
    <name type="scientific">Inmirania thermothiophila</name>
    <dbReference type="NCBI Taxonomy" id="1750597"/>
    <lineage>
        <taxon>Bacteria</taxon>
        <taxon>Pseudomonadati</taxon>
        <taxon>Pseudomonadota</taxon>
        <taxon>Gammaproteobacteria</taxon>
        <taxon>Chromatiales</taxon>
        <taxon>Ectothiorhodospiraceae</taxon>
        <taxon>Inmirania</taxon>
    </lineage>
</organism>
<evidence type="ECO:0000256" key="4">
    <source>
        <dbReference type="ARBA" id="ARBA00022833"/>
    </source>
</evidence>
<dbReference type="RefSeq" id="WP_170165082.1">
    <property type="nucleotide sequence ID" value="NZ_RJVI01000002.1"/>
</dbReference>
<reference evidence="9 10" key="1">
    <citation type="submission" date="2018-11" db="EMBL/GenBank/DDBJ databases">
        <title>Genomic Encyclopedia of Type Strains, Phase IV (KMG-IV): sequencing the most valuable type-strain genomes for metagenomic binning, comparative biology and taxonomic classification.</title>
        <authorList>
            <person name="Goeker M."/>
        </authorList>
    </citation>
    <scope>NUCLEOTIDE SEQUENCE [LARGE SCALE GENOMIC DNA]</scope>
    <source>
        <strain evidence="9 10">DSM 100275</strain>
    </source>
</reference>
<evidence type="ECO:0000256" key="7">
    <source>
        <dbReference type="PIRSR" id="PIRSR601765-1"/>
    </source>
</evidence>
<accession>A0A3N1Y0Y6</accession>
<sequence length="210" mass="21667">MTRRLLDGFARFRRGLFDAAPGRARALAQGQQPAFAVIACSDARVDPALLFDAGPGELFVIRHVAALVPPHDDPAADALGAALEVAVETLGVGDLVVLGHARCAGVAAWAGGRASGRLGQWMAHADAARRTAGCGDEADPACWERAVVMLSVARLAAYPVVAHALAAGRLRVHGWRYDLVDGRIETLSHRAGTGTTAAGSQTCGPGPAPP</sequence>
<feature type="region of interest" description="Disordered" evidence="8">
    <location>
        <begin position="191"/>
        <end position="210"/>
    </location>
</feature>
<evidence type="ECO:0000256" key="8">
    <source>
        <dbReference type="SAM" id="MobiDB-lite"/>
    </source>
</evidence>
<feature type="binding site" evidence="7">
    <location>
        <position position="103"/>
    </location>
    <ligand>
        <name>Zn(2+)</name>
        <dbReference type="ChEBI" id="CHEBI:29105"/>
    </ligand>
</feature>
<evidence type="ECO:0000256" key="6">
    <source>
        <dbReference type="ARBA" id="ARBA00048348"/>
    </source>
</evidence>
<dbReference type="InterPro" id="IPR036874">
    <property type="entry name" value="Carbonic_anhydrase_sf"/>
</dbReference>
<feature type="binding site" evidence="7">
    <location>
        <position position="100"/>
    </location>
    <ligand>
        <name>Zn(2+)</name>
        <dbReference type="ChEBI" id="CHEBI:29105"/>
    </ligand>
</feature>
<evidence type="ECO:0000256" key="5">
    <source>
        <dbReference type="ARBA" id="ARBA00023239"/>
    </source>
</evidence>
<dbReference type="EMBL" id="RJVI01000002">
    <property type="protein sequence ID" value="ROR32503.1"/>
    <property type="molecule type" value="Genomic_DNA"/>
</dbReference>
<dbReference type="EC" id="4.2.1.1" evidence="2"/>
<dbReference type="GO" id="GO:0004089">
    <property type="term" value="F:carbonate dehydratase activity"/>
    <property type="evidence" value="ECO:0007669"/>
    <property type="project" value="UniProtKB-EC"/>
</dbReference>
<comment type="cofactor">
    <cofactor evidence="7">
        <name>Zn(2+)</name>
        <dbReference type="ChEBI" id="CHEBI:29105"/>
    </cofactor>
    <text evidence="7">Binds 1 zinc ion per subunit.</text>
</comment>
<feature type="binding site" evidence="7">
    <location>
        <position position="40"/>
    </location>
    <ligand>
        <name>Zn(2+)</name>
        <dbReference type="ChEBI" id="CHEBI:29105"/>
    </ligand>
</feature>
<evidence type="ECO:0000256" key="3">
    <source>
        <dbReference type="ARBA" id="ARBA00022723"/>
    </source>
</evidence>
<dbReference type="SMART" id="SM00947">
    <property type="entry name" value="Pro_CA"/>
    <property type="match status" value="1"/>
</dbReference>
<evidence type="ECO:0000256" key="2">
    <source>
        <dbReference type="ARBA" id="ARBA00012925"/>
    </source>
</evidence>
<feature type="binding site" evidence="7">
    <location>
        <position position="42"/>
    </location>
    <ligand>
        <name>Zn(2+)</name>
        <dbReference type="ChEBI" id="CHEBI:29105"/>
    </ligand>
</feature>
<gene>
    <name evidence="9" type="ORF">EDC57_1705</name>
</gene>
<keyword evidence="4 7" id="KW-0862">Zinc</keyword>
<dbReference type="GO" id="GO:0008270">
    <property type="term" value="F:zinc ion binding"/>
    <property type="evidence" value="ECO:0007669"/>
    <property type="project" value="InterPro"/>
</dbReference>
<dbReference type="Proteomes" id="UP000276634">
    <property type="component" value="Unassembled WGS sequence"/>
</dbReference>
<comment type="catalytic activity">
    <reaction evidence="6">
        <text>hydrogencarbonate + H(+) = CO2 + H2O</text>
        <dbReference type="Rhea" id="RHEA:10748"/>
        <dbReference type="ChEBI" id="CHEBI:15377"/>
        <dbReference type="ChEBI" id="CHEBI:15378"/>
        <dbReference type="ChEBI" id="CHEBI:16526"/>
        <dbReference type="ChEBI" id="CHEBI:17544"/>
        <dbReference type="EC" id="4.2.1.1"/>
    </reaction>
</comment>
<evidence type="ECO:0000256" key="1">
    <source>
        <dbReference type="ARBA" id="ARBA00006217"/>
    </source>
</evidence>
<protein>
    <recommendedName>
        <fullName evidence="2">carbonic anhydrase</fullName>
        <ecNumber evidence="2">4.2.1.1</ecNumber>
    </recommendedName>
</protein>
<comment type="caution">
    <text evidence="9">The sequence shown here is derived from an EMBL/GenBank/DDBJ whole genome shotgun (WGS) entry which is preliminary data.</text>
</comment>
<comment type="similarity">
    <text evidence="1">Belongs to the beta-class carbonic anhydrase family.</text>
</comment>
<dbReference type="PANTHER" id="PTHR11002:SF76">
    <property type="entry name" value="CARBONIC ANHYDRASE"/>
    <property type="match status" value="1"/>
</dbReference>
<evidence type="ECO:0000313" key="10">
    <source>
        <dbReference type="Proteomes" id="UP000276634"/>
    </source>
</evidence>
<dbReference type="SUPFAM" id="SSF53056">
    <property type="entry name" value="beta-carbonic anhydrase, cab"/>
    <property type="match status" value="1"/>
</dbReference>
<dbReference type="Gene3D" id="3.40.1050.10">
    <property type="entry name" value="Carbonic anhydrase"/>
    <property type="match status" value="1"/>
</dbReference>
<evidence type="ECO:0000313" key="9">
    <source>
        <dbReference type="EMBL" id="ROR32503.1"/>
    </source>
</evidence>